<dbReference type="EMBL" id="CP020100">
    <property type="protein sequence ID" value="AQZ93782.1"/>
    <property type="molecule type" value="Genomic_DNA"/>
</dbReference>
<dbReference type="KEGG" id="ppha:BVH74_02995"/>
<dbReference type="RefSeq" id="WP_080048640.1">
    <property type="nucleotide sequence ID" value="NZ_CP020100.1"/>
</dbReference>
<evidence type="ECO:0000313" key="2">
    <source>
        <dbReference type="Proteomes" id="UP000243488"/>
    </source>
</evidence>
<proteinExistence type="predicted"/>
<accession>A0A1V0B1H6</accession>
<sequence>MSKPLKVVVSADNRQRQVIARLLDEAALDCELLCQPEDCAQAPLCRWLAPERLNDVGRIASELLEAIHTLEQTRHAFRSKQLGGLRKRLQLLLESLPVSAR</sequence>
<dbReference type="AlphaFoldDB" id="A0A1V0B1H6"/>
<protein>
    <submittedName>
        <fullName evidence="1">Uncharacterized protein</fullName>
    </submittedName>
</protein>
<reference evidence="1 2" key="1">
    <citation type="submission" date="2017-03" db="EMBL/GenBank/DDBJ databases">
        <title>Complete genome sequence of the novel DNRA strain Pseudomonas sp. S-6-2 isolated from Chinese polluted river sediment. Journal of Biotechnology.</title>
        <authorList>
            <person name="Li J."/>
            <person name="Xiang F."/>
            <person name="Wang L."/>
            <person name="Xi L."/>
            <person name="Liu J."/>
        </authorList>
    </citation>
    <scope>NUCLEOTIDE SEQUENCE [LARGE SCALE GENOMIC DNA]</scope>
    <source>
        <strain evidence="1 2">S-6-2</strain>
    </source>
</reference>
<gene>
    <name evidence="1" type="ORF">BVH74_02995</name>
</gene>
<dbReference type="STRING" id="1931241.BVH74_02995"/>
<organism evidence="1 2">
    <name type="scientific">Halopseudomonas phragmitis</name>
    <dbReference type="NCBI Taxonomy" id="1931241"/>
    <lineage>
        <taxon>Bacteria</taxon>
        <taxon>Pseudomonadati</taxon>
        <taxon>Pseudomonadota</taxon>
        <taxon>Gammaproteobacteria</taxon>
        <taxon>Pseudomonadales</taxon>
        <taxon>Pseudomonadaceae</taxon>
        <taxon>Halopseudomonas</taxon>
    </lineage>
</organism>
<dbReference type="Proteomes" id="UP000243488">
    <property type="component" value="Chromosome"/>
</dbReference>
<keyword evidence="2" id="KW-1185">Reference proteome</keyword>
<evidence type="ECO:0000313" key="1">
    <source>
        <dbReference type="EMBL" id="AQZ93782.1"/>
    </source>
</evidence>
<name>A0A1V0B1H6_9GAMM</name>